<keyword evidence="2" id="KW-0479">Metal-binding</keyword>
<dbReference type="Proteomes" id="UP000001542">
    <property type="component" value="Unassembled WGS sequence"/>
</dbReference>
<dbReference type="CDD" id="cd06262">
    <property type="entry name" value="metallo-hydrolase-like_MBL-fold"/>
    <property type="match status" value="1"/>
</dbReference>
<dbReference type="eggNOG" id="KOG0814">
    <property type="taxonomic scope" value="Eukaryota"/>
</dbReference>
<dbReference type="SMR" id="A2DXP6"/>
<sequence length="222" mass="24385">MNVNIETIVVGNSRTNCYIIWDEDEVVVIDPGDDGPKINKVIKSHVKEPIVKILVTNGLAGSIGAIPYLLEKYTKAEVFAGRAENLFLFDSNANLSIHMGINIDLTHYSSNIKNIASGDEVSAGKYHFRVMETPGISPGSVIYILDDEEIVFTGMTIMKGIVGPTCFPYGDAGKLYTSIKERILVLPKNFAIYPGYGPKSKISEEASTNPYVLTMQKSENEM</sequence>
<evidence type="ECO:0000256" key="1">
    <source>
        <dbReference type="ARBA" id="ARBA00001947"/>
    </source>
</evidence>
<dbReference type="OrthoDB" id="449487at2759"/>
<dbReference type="InterPro" id="IPR051453">
    <property type="entry name" value="MBL_Glyoxalase_II"/>
</dbReference>
<dbReference type="OMA" id="LWELTHG"/>
<dbReference type="GO" id="GO:0016790">
    <property type="term" value="F:thiolester hydrolase activity"/>
    <property type="evidence" value="ECO:0000318"/>
    <property type="project" value="GO_Central"/>
</dbReference>
<evidence type="ECO:0000256" key="4">
    <source>
        <dbReference type="ARBA" id="ARBA00022833"/>
    </source>
</evidence>
<comment type="cofactor">
    <cofactor evidence="1">
        <name>Zn(2+)</name>
        <dbReference type="ChEBI" id="CHEBI:29105"/>
    </cofactor>
</comment>
<dbReference type="SUPFAM" id="SSF56281">
    <property type="entry name" value="Metallo-hydrolase/oxidoreductase"/>
    <property type="match status" value="1"/>
</dbReference>
<dbReference type="Pfam" id="PF00753">
    <property type="entry name" value="Lactamase_B"/>
    <property type="match status" value="1"/>
</dbReference>
<dbReference type="SMART" id="SM00849">
    <property type="entry name" value="Lactamase_B"/>
    <property type="match status" value="1"/>
</dbReference>
<evidence type="ECO:0000259" key="5">
    <source>
        <dbReference type="SMART" id="SM00849"/>
    </source>
</evidence>
<evidence type="ECO:0000313" key="7">
    <source>
        <dbReference type="Proteomes" id="UP000001542"/>
    </source>
</evidence>
<dbReference type="AlphaFoldDB" id="A2DXP6"/>
<feature type="domain" description="Metallo-beta-lactamase" evidence="5">
    <location>
        <begin position="14"/>
        <end position="196"/>
    </location>
</feature>
<protein>
    <submittedName>
        <fullName evidence="6">Metallo-beta-lactamase superfamily protein</fullName>
    </submittedName>
</protein>
<dbReference type="KEGG" id="tva:4772874"/>
<dbReference type="InterPro" id="IPR001279">
    <property type="entry name" value="Metallo-B-lactamas"/>
</dbReference>
<dbReference type="VEuPathDB" id="TrichDB:TVAG_411410"/>
<evidence type="ECO:0000256" key="3">
    <source>
        <dbReference type="ARBA" id="ARBA00022801"/>
    </source>
</evidence>
<organism evidence="6 7">
    <name type="scientific">Trichomonas vaginalis (strain ATCC PRA-98 / G3)</name>
    <dbReference type="NCBI Taxonomy" id="412133"/>
    <lineage>
        <taxon>Eukaryota</taxon>
        <taxon>Metamonada</taxon>
        <taxon>Parabasalia</taxon>
        <taxon>Trichomonadida</taxon>
        <taxon>Trichomonadidae</taxon>
        <taxon>Trichomonas</taxon>
    </lineage>
</organism>
<dbReference type="EMBL" id="DS113264">
    <property type="protein sequence ID" value="EAY14875.1"/>
    <property type="molecule type" value="Genomic_DNA"/>
</dbReference>
<dbReference type="STRING" id="5722.A2DXP6"/>
<keyword evidence="3" id="KW-0378">Hydrolase</keyword>
<dbReference type="PANTHER" id="PTHR46233">
    <property type="entry name" value="HYDROXYACYLGLUTATHIONE HYDROLASE GLOC"/>
    <property type="match status" value="1"/>
</dbReference>
<dbReference type="VEuPathDB" id="TrichDB:TVAGG3_0047500"/>
<dbReference type="GO" id="GO:0046872">
    <property type="term" value="F:metal ion binding"/>
    <property type="evidence" value="ECO:0007669"/>
    <property type="project" value="UniProtKB-KW"/>
</dbReference>
<keyword evidence="7" id="KW-1185">Reference proteome</keyword>
<accession>A2DXP6</accession>
<proteinExistence type="predicted"/>
<dbReference type="InParanoid" id="A2DXP6"/>
<evidence type="ECO:0000313" key="6">
    <source>
        <dbReference type="EMBL" id="EAY14875.1"/>
    </source>
</evidence>
<reference evidence="6" key="2">
    <citation type="journal article" date="2007" name="Science">
        <title>Draft genome sequence of the sexually transmitted pathogen Trichomonas vaginalis.</title>
        <authorList>
            <person name="Carlton J.M."/>
            <person name="Hirt R.P."/>
            <person name="Silva J.C."/>
            <person name="Delcher A.L."/>
            <person name="Schatz M."/>
            <person name="Zhao Q."/>
            <person name="Wortman J.R."/>
            <person name="Bidwell S.L."/>
            <person name="Alsmark U.C.M."/>
            <person name="Besteiro S."/>
            <person name="Sicheritz-Ponten T."/>
            <person name="Noel C.J."/>
            <person name="Dacks J.B."/>
            <person name="Foster P.G."/>
            <person name="Simillion C."/>
            <person name="Van de Peer Y."/>
            <person name="Miranda-Saavedra D."/>
            <person name="Barton G.J."/>
            <person name="Westrop G.D."/>
            <person name="Mueller S."/>
            <person name="Dessi D."/>
            <person name="Fiori P.L."/>
            <person name="Ren Q."/>
            <person name="Paulsen I."/>
            <person name="Zhang H."/>
            <person name="Bastida-Corcuera F.D."/>
            <person name="Simoes-Barbosa A."/>
            <person name="Brown M.T."/>
            <person name="Hayes R.D."/>
            <person name="Mukherjee M."/>
            <person name="Okumura C.Y."/>
            <person name="Schneider R."/>
            <person name="Smith A.J."/>
            <person name="Vanacova S."/>
            <person name="Villalvazo M."/>
            <person name="Haas B.J."/>
            <person name="Pertea M."/>
            <person name="Feldblyum T.V."/>
            <person name="Utterback T.R."/>
            <person name="Shu C.L."/>
            <person name="Osoegawa K."/>
            <person name="de Jong P.J."/>
            <person name="Hrdy I."/>
            <person name="Horvathova L."/>
            <person name="Zubacova Z."/>
            <person name="Dolezal P."/>
            <person name="Malik S.B."/>
            <person name="Logsdon J.M. Jr."/>
            <person name="Henze K."/>
            <person name="Gupta A."/>
            <person name="Wang C.C."/>
            <person name="Dunne R.L."/>
            <person name="Upcroft J.A."/>
            <person name="Upcroft P."/>
            <person name="White O."/>
            <person name="Salzberg S.L."/>
            <person name="Tang P."/>
            <person name="Chiu C.-H."/>
            <person name="Lee Y.-S."/>
            <person name="Embley T.M."/>
            <person name="Coombs G.H."/>
            <person name="Mottram J.C."/>
            <person name="Tachezy J."/>
            <person name="Fraser-Liggett C.M."/>
            <person name="Johnson P.J."/>
        </authorList>
    </citation>
    <scope>NUCLEOTIDE SEQUENCE [LARGE SCALE GENOMIC DNA]</scope>
    <source>
        <strain evidence="6">G3</strain>
    </source>
</reference>
<dbReference type="RefSeq" id="XP_001327098.1">
    <property type="nucleotide sequence ID" value="XM_001327063.1"/>
</dbReference>
<evidence type="ECO:0000256" key="2">
    <source>
        <dbReference type="ARBA" id="ARBA00022723"/>
    </source>
</evidence>
<name>A2DXP6_TRIV3</name>
<dbReference type="Gene3D" id="3.60.15.10">
    <property type="entry name" value="Ribonuclease Z/Hydroxyacylglutathione hydrolase-like"/>
    <property type="match status" value="1"/>
</dbReference>
<dbReference type="InterPro" id="IPR036866">
    <property type="entry name" value="RibonucZ/Hydroxyglut_hydro"/>
</dbReference>
<dbReference type="PANTHER" id="PTHR46233:SF3">
    <property type="entry name" value="HYDROXYACYLGLUTATHIONE HYDROLASE GLOC"/>
    <property type="match status" value="1"/>
</dbReference>
<gene>
    <name evidence="6" type="ORF">TVAG_411410</name>
</gene>
<keyword evidence="4" id="KW-0862">Zinc</keyword>
<reference evidence="6" key="1">
    <citation type="submission" date="2006-10" db="EMBL/GenBank/DDBJ databases">
        <authorList>
            <person name="Amadeo P."/>
            <person name="Zhao Q."/>
            <person name="Wortman J."/>
            <person name="Fraser-Liggett C."/>
            <person name="Carlton J."/>
        </authorList>
    </citation>
    <scope>NUCLEOTIDE SEQUENCE</scope>
    <source>
        <strain evidence="6">G3</strain>
    </source>
</reference>